<keyword evidence="9" id="KW-0067">ATP-binding</keyword>
<dbReference type="GO" id="GO:0005886">
    <property type="term" value="C:plasma membrane"/>
    <property type="evidence" value="ECO:0007669"/>
    <property type="project" value="UniProtKB-SubCell"/>
</dbReference>
<dbReference type="InterPro" id="IPR011006">
    <property type="entry name" value="CheY-like_superfamily"/>
</dbReference>
<dbReference type="InterPro" id="IPR005467">
    <property type="entry name" value="His_kinase_dom"/>
</dbReference>
<dbReference type="InterPro" id="IPR004358">
    <property type="entry name" value="Sig_transdc_His_kin-like_C"/>
</dbReference>
<dbReference type="SMART" id="SM00448">
    <property type="entry name" value="REC"/>
    <property type="match status" value="1"/>
</dbReference>
<dbReference type="SMART" id="SM00388">
    <property type="entry name" value="HisKA"/>
    <property type="match status" value="1"/>
</dbReference>
<feature type="region of interest" description="Disordered" evidence="13">
    <location>
        <begin position="465"/>
        <end position="484"/>
    </location>
</feature>
<comment type="subcellular location">
    <subcellularLocation>
        <location evidence="2">Cell membrane</location>
    </subcellularLocation>
</comment>
<keyword evidence="8" id="KW-0418">Kinase</keyword>
<evidence type="ECO:0000256" key="6">
    <source>
        <dbReference type="ARBA" id="ARBA00022679"/>
    </source>
</evidence>
<dbReference type="OrthoDB" id="9810730at2"/>
<evidence type="ECO:0000313" key="16">
    <source>
        <dbReference type="EMBL" id="OOZ40578.1"/>
    </source>
</evidence>
<evidence type="ECO:0000313" key="17">
    <source>
        <dbReference type="Proteomes" id="UP000191110"/>
    </source>
</evidence>
<keyword evidence="10" id="KW-0902">Two-component regulatory system</keyword>
<dbReference type="Gene3D" id="3.40.50.2300">
    <property type="match status" value="1"/>
</dbReference>
<dbReference type="PRINTS" id="PR00344">
    <property type="entry name" value="BCTRLSENSOR"/>
</dbReference>
<dbReference type="GO" id="GO:0000155">
    <property type="term" value="F:phosphorelay sensor kinase activity"/>
    <property type="evidence" value="ECO:0007669"/>
    <property type="project" value="InterPro"/>
</dbReference>
<dbReference type="EC" id="2.7.13.3" evidence="3"/>
<evidence type="ECO:0000256" key="13">
    <source>
        <dbReference type="SAM" id="MobiDB-lite"/>
    </source>
</evidence>
<dbReference type="AlphaFoldDB" id="A0A1T2L644"/>
<dbReference type="InterPro" id="IPR003594">
    <property type="entry name" value="HATPase_dom"/>
</dbReference>
<dbReference type="GO" id="GO:0005524">
    <property type="term" value="F:ATP binding"/>
    <property type="evidence" value="ECO:0007669"/>
    <property type="project" value="UniProtKB-KW"/>
</dbReference>
<dbReference type="RefSeq" id="WP_135622126.1">
    <property type="nucleotide sequence ID" value="NZ_MPRL01000022.1"/>
</dbReference>
<dbReference type="InterPro" id="IPR021796">
    <property type="entry name" value="Tll0287-like_dom"/>
</dbReference>
<feature type="modified residue" description="4-aspartylphosphate" evidence="12">
    <location>
        <position position="541"/>
    </location>
</feature>
<keyword evidence="11" id="KW-0472">Membrane</keyword>
<dbReference type="FunFam" id="3.30.565.10:FF:000023">
    <property type="entry name" value="PAS domain-containing sensor histidine kinase"/>
    <property type="match status" value="1"/>
</dbReference>
<gene>
    <name evidence="16" type="ORF">BOW53_07300</name>
</gene>
<comment type="catalytic activity">
    <reaction evidence="1">
        <text>ATP + protein L-histidine = ADP + protein N-phospho-L-histidine.</text>
        <dbReference type="EC" id="2.7.13.3"/>
    </reaction>
</comment>
<dbReference type="EMBL" id="MPRL01000022">
    <property type="protein sequence ID" value="OOZ40578.1"/>
    <property type="molecule type" value="Genomic_DNA"/>
</dbReference>
<evidence type="ECO:0000256" key="12">
    <source>
        <dbReference type="PROSITE-ProRule" id="PRU00169"/>
    </source>
</evidence>
<dbReference type="CDD" id="cd16922">
    <property type="entry name" value="HATPase_EvgS-ArcB-TorS-like"/>
    <property type="match status" value="1"/>
</dbReference>
<evidence type="ECO:0000256" key="8">
    <source>
        <dbReference type="ARBA" id="ARBA00022777"/>
    </source>
</evidence>
<evidence type="ECO:0000259" key="14">
    <source>
        <dbReference type="PROSITE" id="PS50109"/>
    </source>
</evidence>
<sequence>MIGTSIAWNLAHQQQMAIELASIAARENFNKDQAFRLWGTLHGGVYVRPDERTPRSPYLAHLPDRDLTTTDGVELTLMNPAYMLRQMMDEYSELYGIKGKITGKILLNPNNKADAWELEALDSFERGIGEVADVAEIDNAPYVRLMKPMYMQKGCEKCHGHLGFKEGDLRGGVGVAIPLQPYIESSSANSRAMMVTHSAVWLLGLGGITLIVRQRRKRAIDEEHAKLLEKEKLEAESANKAKSDFLSRMSHELRTPLNAIIGFTQIMQLDNKDSVIDESIDEVSRASHHLLELINEVLDLSRIESGRMELSLSPIDCRRLINECITLISPLAKTRGIEIELRNGNALCPAVIGDRVRLKQVIVNLLSNAVKYNRDGGRVTIDYGANEQTGGIRITDTGDGLSQDEQAQLFQPFHRLHAEVSEVEGTGIGLVISKRLVELMDGELGVDSTPGSGSTFWFKTPLSDQPVAADESSSDETSHSIEDEESDALKTVLYIEDNPSNVLLMEHLFKRRPDLRLITAQQPSLGIELAQAHRPQMIMLDLSMPGMHGFEVKAVLEKDESTRNIPVIAVTASAMPGDIEKGKLAGFRYYMTKPINVAEVFRVVDDILGEA</sequence>
<organism evidence="16 17">
    <name type="scientific">Solemya pervernicosa gill symbiont</name>
    <dbReference type="NCBI Taxonomy" id="642797"/>
    <lineage>
        <taxon>Bacteria</taxon>
        <taxon>Pseudomonadati</taxon>
        <taxon>Pseudomonadota</taxon>
        <taxon>Gammaproteobacteria</taxon>
        <taxon>sulfur-oxidizing symbionts</taxon>
    </lineage>
</organism>
<evidence type="ECO:0000256" key="10">
    <source>
        <dbReference type="ARBA" id="ARBA00023012"/>
    </source>
</evidence>
<evidence type="ECO:0000256" key="7">
    <source>
        <dbReference type="ARBA" id="ARBA00022741"/>
    </source>
</evidence>
<evidence type="ECO:0000259" key="15">
    <source>
        <dbReference type="PROSITE" id="PS50110"/>
    </source>
</evidence>
<dbReference type="InterPro" id="IPR003661">
    <property type="entry name" value="HisK_dim/P_dom"/>
</dbReference>
<keyword evidence="6" id="KW-0808">Transferase</keyword>
<keyword evidence="4" id="KW-1003">Cell membrane</keyword>
<name>A0A1T2L644_9GAMM</name>
<feature type="domain" description="Response regulatory" evidence="15">
    <location>
        <begin position="491"/>
        <end position="608"/>
    </location>
</feature>
<dbReference type="PANTHER" id="PTHR43047:SF72">
    <property type="entry name" value="OSMOSENSING HISTIDINE PROTEIN KINASE SLN1"/>
    <property type="match status" value="1"/>
</dbReference>
<keyword evidence="17" id="KW-1185">Reference proteome</keyword>
<dbReference type="Gene3D" id="1.10.287.130">
    <property type="match status" value="1"/>
</dbReference>
<dbReference type="InterPro" id="IPR036890">
    <property type="entry name" value="HATPase_C_sf"/>
</dbReference>
<dbReference type="Pfam" id="PF11845">
    <property type="entry name" value="Tll0287-like"/>
    <property type="match status" value="1"/>
</dbReference>
<accession>A0A1T2L644</accession>
<dbReference type="Pfam" id="PF00072">
    <property type="entry name" value="Response_reg"/>
    <property type="match status" value="1"/>
</dbReference>
<reference evidence="16 17" key="1">
    <citation type="submission" date="2016-11" db="EMBL/GenBank/DDBJ databases">
        <title>Mixed transmission modes and dynamic genome evolution in an obligate animal-bacterial symbiosis.</title>
        <authorList>
            <person name="Russell S.L."/>
            <person name="Corbett-Detig R.B."/>
            <person name="Cavanaugh C.M."/>
        </authorList>
    </citation>
    <scope>NUCLEOTIDE SEQUENCE [LARGE SCALE GENOMIC DNA]</scope>
    <source>
        <strain evidence="16">Sveles-Q1</strain>
    </source>
</reference>
<feature type="domain" description="Histidine kinase" evidence="14">
    <location>
        <begin position="248"/>
        <end position="464"/>
    </location>
</feature>
<dbReference type="GO" id="GO:0009927">
    <property type="term" value="F:histidine phosphotransfer kinase activity"/>
    <property type="evidence" value="ECO:0007669"/>
    <property type="project" value="TreeGrafter"/>
</dbReference>
<proteinExistence type="predicted"/>
<evidence type="ECO:0000256" key="2">
    <source>
        <dbReference type="ARBA" id="ARBA00004236"/>
    </source>
</evidence>
<dbReference type="PANTHER" id="PTHR43047">
    <property type="entry name" value="TWO-COMPONENT HISTIDINE PROTEIN KINASE"/>
    <property type="match status" value="1"/>
</dbReference>
<dbReference type="PROSITE" id="PS50109">
    <property type="entry name" value="HIS_KIN"/>
    <property type="match status" value="1"/>
</dbReference>
<dbReference type="PROSITE" id="PS50110">
    <property type="entry name" value="RESPONSE_REGULATORY"/>
    <property type="match status" value="1"/>
</dbReference>
<dbReference type="InterPro" id="IPR036097">
    <property type="entry name" value="HisK_dim/P_sf"/>
</dbReference>
<dbReference type="SMART" id="SM00387">
    <property type="entry name" value="HATPase_c"/>
    <property type="match status" value="1"/>
</dbReference>
<evidence type="ECO:0000256" key="3">
    <source>
        <dbReference type="ARBA" id="ARBA00012438"/>
    </source>
</evidence>
<keyword evidence="7" id="KW-0547">Nucleotide-binding</keyword>
<protein>
    <recommendedName>
        <fullName evidence="3">histidine kinase</fullName>
        <ecNumber evidence="3">2.7.13.3</ecNumber>
    </recommendedName>
</protein>
<comment type="caution">
    <text evidence="16">The sequence shown here is derived from an EMBL/GenBank/DDBJ whole genome shotgun (WGS) entry which is preliminary data.</text>
</comment>
<evidence type="ECO:0000256" key="4">
    <source>
        <dbReference type="ARBA" id="ARBA00022475"/>
    </source>
</evidence>
<dbReference type="CDD" id="cd00082">
    <property type="entry name" value="HisKA"/>
    <property type="match status" value="1"/>
</dbReference>
<evidence type="ECO:0000256" key="5">
    <source>
        <dbReference type="ARBA" id="ARBA00022553"/>
    </source>
</evidence>
<keyword evidence="5 12" id="KW-0597">Phosphoprotein</keyword>
<dbReference type="Gene3D" id="3.30.565.10">
    <property type="entry name" value="Histidine kinase-like ATPase, C-terminal domain"/>
    <property type="match status" value="1"/>
</dbReference>
<evidence type="ECO:0000256" key="11">
    <source>
        <dbReference type="ARBA" id="ARBA00023136"/>
    </source>
</evidence>
<dbReference type="Proteomes" id="UP000191110">
    <property type="component" value="Unassembled WGS sequence"/>
</dbReference>
<dbReference type="Pfam" id="PF00512">
    <property type="entry name" value="HisKA"/>
    <property type="match status" value="1"/>
</dbReference>
<evidence type="ECO:0000256" key="1">
    <source>
        <dbReference type="ARBA" id="ARBA00000085"/>
    </source>
</evidence>
<dbReference type="SUPFAM" id="SSF47384">
    <property type="entry name" value="Homodimeric domain of signal transducing histidine kinase"/>
    <property type="match status" value="1"/>
</dbReference>
<evidence type="ECO:0000256" key="9">
    <source>
        <dbReference type="ARBA" id="ARBA00022840"/>
    </source>
</evidence>
<dbReference type="InterPro" id="IPR001789">
    <property type="entry name" value="Sig_transdc_resp-reg_receiver"/>
</dbReference>
<dbReference type="Pfam" id="PF02518">
    <property type="entry name" value="HATPase_c"/>
    <property type="match status" value="1"/>
</dbReference>
<dbReference type="SUPFAM" id="SSF52172">
    <property type="entry name" value="CheY-like"/>
    <property type="match status" value="1"/>
</dbReference>
<dbReference type="SUPFAM" id="SSF55874">
    <property type="entry name" value="ATPase domain of HSP90 chaperone/DNA topoisomerase II/histidine kinase"/>
    <property type="match status" value="1"/>
</dbReference>